<dbReference type="CDD" id="cd17536">
    <property type="entry name" value="REC_YesN-like"/>
    <property type="match status" value="1"/>
</dbReference>
<dbReference type="InterPro" id="IPR051552">
    <property type="entry name" value="HptR"/>
</dbReference>
<keyword evidence="6" id="KW-0805">Transcription regulation</keyword>
<reference evidence="13 14" key="1">
    <citation type="submission" date="2018-02" db="EMBL/GenBank/DDBJ databases">
        <title>Genomic Encyclopedia of Archaeal and Bacterial Type Strains, Phase II (KMG-II): from individual species to whole genera.</title>
        <authorList>
            <person name="Goeker M."/>
        </authorList>
    </citation>
    <scope>NUCLEOTIDE SEQUENCE [LARGE SCALE GENOMIC DNA]</scope>
    <source>
        <strain evidence="13 14">DSM 3808</strain>
    </source>
</reference>
<dbReference type="PANTHER" id="PTHR42713">
    <property type="entry name" value="HISTIDINE KINASE-RELATED"/>
    <property type="match status" value="1"/>
</dbReference>
<keyword evidence="14" id="KW-1185">Reference proteome</keyword>
<dbReference type="GO" id="GO:0005737">
    <property type="term" value="C:cytoplasm"/>
    <property type="evidence" value="ECO:0007669"/>
    <property type="project" value="UniProtKB-SubCell"/>
</dbReference>
<evidence type="ECO:0000256" key="6">
    <source>
        <dbReference type="ARBA" id="ARBA00023015"/>
    </source>
</evidence>
<proteinExistence type="predicted"/>
<dbReference type="SMART" id="SM00448">
    <property type="entry name" value="REC"/>
    <property type="match status" value="1"/>
</dbReference>
<dbReference type="SMART" id="SM00342">
    <property type="entry name" value="HTH_ARAC"/>
    <property type="match status" value="1"/>
</dbReference>
<sequence length="508" mass="58984">MLRLMIVDDEQIIREALSQMIDYESLGYELIATAKNGMEAYDIICDEYPDVVITDIRMPILNGLDLIERSIKTDSKISFILLSGYNDFEYAKQAMKYGVRFYLLKPTDKNELIDSLVSIRKERLQEEERRKSQQVDLLKTLHIPLEQSFIMELLEHQDTFSSVFHKYQELLSLPESCLYACICSFVEEPYLKNFATDIVKILNLEGLRLDFSILYVKNTAVLIFPATTLATQERIKNSILKLHYPNQSVTFETEFIHMETSEKLFYYVIQKISRFERILLLSEKGESYEIRNHITAPWMISHLEDSITSAPDIIQANELLNSVFIDSMPPATARSLALGLFLQADLSQEKPPIDAACDFFRRLYSCDNVTEIRNLLSVVLVQKEHETGGHKASSNIALLKTYIREHLDSENLSLKWLAENYLFVSVGYLSKQFVKEEGMRFSDYLNKERMEEAIRLMTYYHNDNIKQIARQVGFGSNPQYFSQVFKRYTGLPPTDFIEKLKNTKHKGE</sequence>
<name>A0A2S6HPG9_9FIRM</name>
<dbReference type="RefSeq" id="WP_104438288.1">
    <property type="nucleotide sequence ID" value="NZ_PTJA01000010.1"/>
</dbReference>
<evidence type="ECO:0000256" key="7">
    <source>
        <dbReference type="ARBA" id="ARBA00023125"/>
    </source>
</evidence>
<dbReference type="InterPro" id="IPR001789">
    <property type="entry name" value="Sig_transdc_resp-reg_receiver"/>
</dbReference>
<comment type="function">
    <text evidence="9">May play the central regulatory role in sporulation. It may be an element of the effector pathway responsible for the activation of sporulation genes in response to nutritional stress. Spo0A may act in concert with spo0H (a sigma factor) to control the expression of some genes that are critical to the sporulation process.</text>
</comment>
<evidence type="ECO:0000256" key="4">
    <source>
        <dbReference type="ARBA" id="ARBA00022553"/>
    </source>
</evidence>
<protein>
    <recommendedName>
        <fullName evidence="2">Stage 0 sporulation protein A homolog</fullName>
    </recommendedName>
</protein>
<dbReference type="Pfam" id="PF00072">
    <property type="entry name" value="Response_reg"/>
    <property type="match status" value="1"/>
</dbReference>
<dbReference type="InterPro" id="IPR009057">
    <property type="entry name" value="Homeodomain-like_sf"/>
</dbReference>
<evidence type="ECO:0000256" key="10">
    <source>
        <dbReference type="PROSITE-ProRule" id="PRU00169"/>
    </source>
</evidence>
<dbReference type="PANTHER" id="PTHR42713:SF3">
    <property type="entry name" value="TRANSCRIPTIONAL REGULATORY PROTEIN HPTR"/>
    <property type="match status" value="1"/>
</dbReference>
<dbReference type="Proteomes" id="UP000237749">
    <property type="component" value="Unassembled WGS sequence"/>
</dbReference>
<evidence type="ECO:0000256" key="9">
    <source>
        <dbReference type="ARBA" id="ARBA00024867"/>
    </source>
</evidence>
<keyword evidence="3" id="KW-0963">Cytoplasm</keyword>
<keyword evidence="4 10" id="KW-0597">Phosphoprotein</keyword>
<dbReference type="AlphaFoldDB" id="A0A2S6HPG9"/>
<organism evidence="13 14">
    <name type="scientific">Lacrimispora xylanisolvens</name>
    <dbReference type="NCBI Taxonomy" id="384636"/>
    <lineage>
        <taxon>Bacteria</taxon>
        <taxon>Bacillati</taxon>
        <taxon>Bacillota</taxon>
        <taxon>Clostridia</taxon>
        <taxon>Lachnospirales</taxon>
        <taxon>Lachnospiraceae</taxon>
        <taxon>Lacrimispora</taxon>
    </lineage>
</organism>
<keyword evidence="7" id="KW-0238">DNA-binding</keyword>
<feature type="modified residue" description="4-aspartylphosphate" evidence="10">
    <location>
        <position position="55"/>
    </location>
</feature>
<dbReference type="EMBL" id="PTJA01000010">
    <property type="protein sequence ID" value="PPK79424.1"/>
    <property type="molecule type" value="Genomic_DNA"/>
</dbReference>
<keyword evidence="5" id="KW-0902">Two-component regulatory system</keyword>
<keyword evidence="8" id="KW-0804">Transcription</keyword>
<evidence type="ECO:0000313" key="14">
    <source>
        <dbReference type="Proteomes" id="UP000237749"/>
    </source>
</evidence>
<evidence type="ECO:0000259" key="11">
    <source>
        <dbReference type="PROSITE" id="PS01124"/>
    </source>
</evidence>
<evidence type="ECO:0000256" key="5">
    <source>
        <dbReference type="ARBA" id="ARBA00023012"/>
    </source>
</evidence>
<evidence type="ECO:0000259" key="12">
    <source>
        <dbReference type="PROSITE" id="PS50110"/>
    </source>
</evidence>
<dbReference type="GO" id="GO:0000160">
    <property type="term" value="P:phosphorelay signal transduction system"/>
    <property type="evidence" value="ECO:0007669"/>
    <property type="project" value="UniProtKB-KW"/>
</dbReference>
<dbReference type="OrthoDB" id="2600165at2"/>
<gene>
    <name evidence="13" type="ORF">BXY41_110150</name>
</gene>
<evidence type="ECO:0000256" key="2">
    <source>
        <dbReference type="ARBA" id="ARBA00018672"/>
    </source>
</evidence>
<evidence type="ECO:0000256" key="3">
    <source>
        <dbReference type="ARBA" id="ARBA00022490"/>
    </source>
</evidence>
<dbReference type="Gene3D" id="1.10.10.60">
    <property type="entry name" value="Homeodomain-like"/>
    <property type="match status" value="2"/>
</dbReference>
<dbReference type="PROSITE" id="PS50110">
    <property type="entry name" value="RESPONSE_REGULATORY"/>
    <property type="match status" value="1"/>
</dbReference>
<dbReference type="InterPro" id="IPR011006">
    <property type="entry name" value="CheY-like_superfamily"/>
</dbReference>
<dbReference type="Pfam" id="PF12833">
    <property type="entry name" value="HTH_18"/>
    <property type="match status" value="1"/>
</dbReference>
<dbReference type="Gene3D" id="3.40.50.2300">
    <property type="match status" value="1"/>
</dbReference>
<comment type="caution">
    <text evidence="13">The sequence shown here is derived from an EMBL/GenBank/DDBJ whole genome shotgun (WGS) entry which is preliminary data.</text>
</comment>
<dbReference type="GO" id="GO:0003700">
    <property type="term" value="F:DNA-binding transcription factor activity"/>
    <property type="evidence" value="ECO:0007669"/>
    <property type="project" value="InterPro"/>
</dbReference>
<dbReference type="PROSITE" id="PS01124">
    <property type="entry name" value="HTH_ARAC_FAMILY_2"/>
    <property type="match status" value="1"/>
</dbReference>
<feature type="domain" description="Response regulatory" evidence="12">
    <location>
        <begin position="3"/>
        <end position="120"/>
    </location>
</feature>
<accession>A0A2S6HPG9</accession>
<comment type="subcellular location">
    <subcellularLocation>
        <location evidence="1">Cytoplasm</location>
    </subcellularLocation>
</comment>
<dbReference type="SUPFAM" id="SSF52172">
    <property type="entry name" value="CheY-like"/>
    <property type="match status" value="1"/>
</dbReference>
<feature type="domain" description="HTH araC/xylS-type" evidence="11">
    <location>
        <begin position="397"/>
        <end position="499"/>
    </location>
</feature>
<evidence type="ECO:0000313" key="13">
    <source>
        <dbReference type="EMBL" id="PPK79424.1"/>
    </source>
</evidence>
<dbReference type="GO" id="GO:0043565">
    <property type="term" value="F:sequence-specific DNA binding"/>
    <property type="evidence" value="ECO:0007669"/>
    <property type="project" value="InterPro"/>
</dbReference>
<dbReference type="SUPFAM" id="SSF46689">
    <property type="entry name" value="Homeodomain-like"/>
    <property type="match status" value="1"/>
</dbReference>
<evidence type="ECO:0000256" key="1">
    <source>
        <dbReference type="ARBA" id="ARBA00004496"/>
    </source>
</evidence>
<dbReference type="InterPro" id="IPR018060">
    <property type="entry name" value="HTH_AraC"/>
</dbReference>
<evidence type="ECO:0000256" key="8">
    <source>
        <dbReference type="ARBA" id="ARBA00023163"/>
    </source>
</evidence>